<proteinExistence type="predicted"/>
<protein>
    <submittedName>
        <fullName evidence="2">HDOD domain-containing protein</fullName>
    </submittedName>
</protein>
<dbReference type="PROSITE" id="PS51833">
    <property type="entry name" value="HDOD"/>
    <property type="match status" value="1"/>
</dbReference>
<organism evidence="2 3">
    <name type="scientific">Uliginosibacterium flavum</name>
    <dbReference type="NCBI Taxonomy" id="1396831"/>
    <lineage>
        <taxon>Bacteria</taxon>
        <taxon>Pseudomonadati</taxon>
        <taxon>Pseudomonadota</taxon>
        <taxon>Betaproteobacteria</taxon>
        <taxon>Rhodocyclales</taxon>
        <taxon>Zoogloeaceae</taxon>
        <taxon>Uliginosibacterium</taxon>
    </lineage>
</organism>
<comment type="caution">
    <text evidence="2">The sequence shown here is derived from an EMBL/GenBank/DDBJ whole genome shotgun (WGS) entry which is preliminary data.</text>
</comment>
<evidence type="ECO:0000313" key="3">
    <source>
        <dbReference type="Proteomes" id="UP001549691"/>
    </source>
</evidence>
<evidence type="ECO:0000313" key="2">
    <source>
        <dbReference type="EMBL" id="MET7016110.1"/>
    </source>
</evidence>
<dbReference type="Pfam" id="PF08668">
    <property type="entry name" value="HDOD"/>
    <property type="match status" value="1"/>
</dbReference>
<evidence type="ECO:0000259" key="1">
    <source>
        <dbReference type="PROSITE" id="PS51833"/>
    </source>
</evidence>
<dbReference type="EMBL" id="JBEWZI010000028">
    <property type="protein sequence ID" value="MET7016110.1"/>
    <property type="molecule type" value="Genomic_DNA"/>
</dbReference>
<dbReference type="SUPFAM" id="SSF109604">
    <property type="entry name" value="HD-domain/PDEase-like"/>
    <property type="match status" value="1"/>
</dbReference>
<sequence>MSTGVLITREPVVNQQRAITANRLIVHAPNIATAIQALDAQRQHWPTVHPVFISFGRLVPTAELLAWQLPESALIEIPAPALQYPQIQELIGQLNQAGVPLALSWFQPGAAWPAEVDCRFSLADSNKVASPFGAPGLPLAWGLADVPAFDRAVLQGYTGAAGWFFLKGVTPSKQLAPSHAQIVRLLNLVRNDADITEIETALKQDVSLPYKLLRYINSVGFGLMVEVQSFRHAVTILGRDKLNKWLSLLLVSASKDPAAPAVMQAAIARGRMMEILGAHFFDKAQLDNLFITGAFSLLDVLLGSGIDTVLEQMTLPDAICDALLKGEGAYAALLKLAIASESFMPDQLRTQSEALGLSEQQVSSALLQAVAFADALSFG</sequence>
<dbReference type="InterPro" id="IPR052340">
    <property type="entry name" value="RNase_Y/CdgJ"/>
</dbReference>
<accession>A0ABV2TRE2</accession>
<gene>
    <name evidence="2" type="ORF">ABXR19_18135</name>
</gene>
<dbReference type="PANTHER" id="PTHR33525">
    <property type="match status" value="1"/>
</dbReference>
<reference evidence="2 3" key="1">
    <citation type="submission" date="2024-07" db="EMBL/GenBank/DDBJ databases">
        <title>Uliginosibacterium flavum JJ3220;KACC:17644.</title>
        <authorList>
            <person name="Kim M.K."/>
        </authorList>
    </citation>
    <scope>NUCLEOTIDE SEQUENCE [LARGE SCALE GENOMIC DNA]</scope>
    <source>
        <strain evidence="2 3">KACC:17644</strain>
    </source>
</reference>
<keyword evidence="3" id="KW-1185">Reference proteome</keyword>
<dbReference type="RefSeq" id="WP_354602568.1">
    <property type="nucleotide sequence ID" value="NZ_JBEWZI010000028.1"/>
</dbReference>
<name>A0ABV2TRE2_9RHOO</name>
<dbReference type="Proteomes" id="UP001549691">
    <property type="component" value="Unassembled WGS sequence"/>
</dbReference>
<dbReference type="InterPro" id="IPR013976">
    <property type="entry name" value="HDOD"/>
</dbReference>
<dbReference type="PANTHER" id="PTHR33525:SF4">
    <property type="entry name" value="CYCLIC DI-GMP PHOSPHODIESTERASE CDGJ"/>
    <property type="match status" value="1"/>
</dbReference>
<feature type="domain" description="HDOD" evidence="1">
    <location>
        <begin position="175"/>
        <end position="358"/>
    </location>
</feature>
<dbReference type="Gene3D" id="1.10.3210.10">
    <property type="entry name" value="Hypothetical protein af1432"/>
    <property type="match status" value="1"/>
</dbReference>